<proteinExistence type="predicted"/>
<organism evidence="4 5">
    <name type="scientific">Corynebacterium urealyticum</name>
    <dbReference type="NCBI Taxonomy" id="43771"/>
    <lineage>
        <taxon>Bacteria</taxon>
        <taxon>Bacillati</taxon>
        <taxon>Actinomycetota</taxon>
        <taxon>Actinomycetes</taxon>
        <taxon>Mycobacteriales</taxon>
        <taxon>Corynebacteriaceae</taxon>
        <taxon>Corynebacterium</taxon>
    </lineage>
</organism>
<accession>A0A2W5CW77</accession>
<feature type="chain" id="PRO_5038334745" evidence="2">
    <location>
        <begin position="27"/>
        <end position="227"/>
    </location>
</feature>
<dbReference type="PROSITE" id="PS51257">
    <property type="entry name" value="PROKAR_LIPOPROTEIN"/>
    <property type="match status" value="1"/>
</dbReference>
<dbReference type="Pfam" id="PF14016">
    <property type="entry name" value="DUF4232"/>
    <property type="match status" value="1"/>
</dbReference>
<feature type="domain" description="DUF4232" evidence="3">
    <location>
        <begin position="91"/>
        <end position="224"/>
    </location>
</feature>
<comment type="caution">
    <text evidence="4">The sequence shown here is derived from an EMBL/GenBank/DDBJ whole genome shotgun (WGS) entry which is preliminary data.</text>
</comment>
<evidence type="ECO:0000313" key="4">
    <source>
        <dbReference type="EMBL" id="PZO99191.1"/>
    </source>
</evidence>
<evidence type="ECO:0000259" key="3">
    <source>
        <dbReference type="Pfam" id="PF14016"/>
    </source>
</evidence>
<feature type="signal peptide" evidence="2">
    <location>
        <begin position="1"/>
        <end position="26"/>
    </location>
</feature>
<reference evidence="4 5" key="1">
    <citation type="submission" date="2017-11" db="EMBL/GenBank/DDBJ databases">
        <title>Infants hospitalized years apart are colonized by the same room-sourced microbial strains.</title>
        <authorList>
            <person name="Brooks B."/>
            <person name="Olm M.R."/>
            <person name="Firek B.A."/>
            <person name="Baker R."/>
            <person name="Thomas B.C."/>
            <person name="Morowitz M.J."/>
            <person name="Banfield J.F."/>
        </authorList>
    </citation>
    <scope>NUCLEOTIDE SEQUENCE [LARGE SCALE GENOMIC DNA]</scope>
    <source>
        <strain evidence="4">S2_012_000_R3_87</strain>
    </source>
</reference>
<sequence length="227" mass="22238">MITQRLIPFLAVGGAAVLLASCSASSHDEPASPDTDSPVTTTVTAPGSASVDAAEAPASTAHTESSAPHSAGSAEEDSDTTVQAGVGGSSCATSQLDVSLANEQGAAGSRLADIVFRNTSTEPCTLDGFPGVSAVTNNDGTQLGAAAARETGRGASPVTIQPGGSARAGLNMTVVGVLDPASCQPQAADGLRVYPPGETASAFIPVPGLEGCTGDANYLSIQPVTAN</sequence>
<name>A0A2W5CW77_9CORY</name>
<feature type="compositionally biased region" description="Low complexity" evidence="1">
    <location>
        <begin position="32"/>
        <end position="46"/>
    </location>
</feature>
<keyword evidence="2" id="KW-0732">Signal</keyword>
<dbReference type="InterPro" id="IPR025326">
    <property type="entry name" value="DUF4232"/>
</dbReference>
<dbReference type="AlphaFoldDB" id="A0A2W5CW77"/>
<gene>
    <name evidence="4" type="ORF">DI609_08865</name>
</gene>
<evidence type="ECO:0000256" key="1">
    <source>
        <dbReference type="SAM" id="MobiDB-lite"/>
    </source>
</evidence>
<evidence type="ECO:0000256" key="2">
    <source>
        <dbReference type="SAM" id="SignalP"/>
    </source>
</evidence>
<evidence type="ECO:0000313" key="5">
    <source>
        <dbReference type="Proteomes" id="UP000249451"/>
    </source>
</evidence>
<dbReference type="Proteomes" id="UP000249451">
    <property type="component" value="Unassembled WGS sequence"/>
</dbReference>
<feature type="region of interest" description="Disordered" evidence="1">
    <location>
        <begin position="25"/>
        <end position="88"/>
    </location>
</feature>
<protein>
    <submittedName>
        <fullName evidence="4">DUF4232 domain-containing protein</fullName>
    </submittedName>
</protein>
<dbReference type="EMBL" id="QFNY01000219">
    <property type="protein sequence ID" value="PZO99191.1"/>
    <property type="molecule type" value="Genomic_DNA"/>
</dbReference>